<evidence type="ECO:0000256" key="2">
    <source>
        <dbReference type="ARBA" id="ARBA00009995"/>
    </source>
</evidence>
<evidence type="ECO:0000256" key="3">
    <source>
        <dbReference type="ARBA" id="ARBA00012544"/>
    </source>
</evidence>
<organism evidence="13 14">
    <name type="scientific">Pristionchus pacificus</name>
    <name type="common">Parasitic nematode worm</name>
    <dbReference type="NCBI Taxonomy" id="54126"/>
    <lineage>
        <taxon>Eukaryota</taxon>
        <taxon>Metazoa</taxon>
        <taxon>Ecdysozoa</taxon>
        <taxon>Nematoda</taxon>
        <taxon>Chromadorea</taxon>
        <taxon>Rhabditida</taxon>
        <taxon>Rhabditina</taxon>
        <taxon>Diplogasteromorpha</taxon>
        <taxon>Diplogasteroidea</taxon>
        <taxon>Neodiplogasteridae</taxon>
        <taxon>Pristionchus</taxon>
    </lineage>
</organism>
<keyword evidence="5" id="KW-0808">Transferase</keyword>
<sequence length="2717" mass="299285">MIVVRSETAPGSLPRKSPKTMMRKMVTRAAERAKLRAPLDSLVVVVLTLLILNGKNSFDDIAVGIWNGVKNIAREAMAVIGVQSGDTIAIKSSKTWKDQADEFFKHLDDSDLERLKILGSVEKRTALIAEQESCKGVSSGKIVDDLLIFALSLAFFSVVCHYCVIESLLSSLISAMERIFTMLSSCLLVFLVTLCHSYKILVYNPKFGHSNVNFYGNVADILVEAGHDVTTLLPQIEPSWGDGTTKSKKIYVPQSEECKKLTDILLSEKNDWFGTPILDAANPYSDRFAAQCRGTLEQTELIDRLREEQFDVMIAENFDMCGIGLSHLIKPKALINGAASVPQAWMVPEFGLPKAWSYNPSPLISHLDVHSFWSRLLNIFADAGHYNFFLPSRALVENLFKEKYGPEFPSLTDISSHAAYTIVNSEPLVDFAPPTLNRIVYVGGLGAREPKKVDEKLDKILDLRPKTVLISFGSLVIARQLKQDVKNSIVATVARFPDITFIWKYEKPDDDFAKEAVRIAPNLHLFKWIPQNNLLADRRLTAFITHAGMGSTQEITIRGKPGLFIPVLGDQPRNAGAMERSGLGKVFDKRDLTNSDKFTAAVKDLLENESYYINARRIAAMIAKKPFSAREQLIKTVEFAAEFGASPALRPQSYDMTFVEYHNLDIILVFFVLITCQIGLSISYVLEHEKANWNKNTLAGAGHDVTTLIPEIDPSLGDGTEISKKIYVAQSAESKPVISRCFLQKQTNALKNEEIDWFACNECCNDGARVAGKGFLGIFDKHDVSNSEIFTAAGFAGEKIWPNFRTVEFAAEFGPSAALRPQSHDMNWIEYNNLDMISPFLLEICAFHYCFFYKFASIFLVYNPLWSQSHTNFMVKLSEVLVEAGHEVVMLAPIVDATLPDVRNVKVTKVLTVPPCPASLAFSESRRKAATSSSWESKSIIRTTINHPGLLESLEAEHFDAAFLEPMDMCGYGIISRIGVRSFATTMSIGSYEGNFEWTDLPSFPSYVPADLPSLAELKRATSLWFLNSEPLIEFPRPITHKMIDIGGITVNEGHKELNDTWSALMDLRPQNVLISFGTVAKSYLMPDSYKRTLVDTIKKFPNVTFIWKYEKPEDKISENIANLIEATWLPQIDLLYDPRLSLFITHCGQGSTIEATTAGVPLIVVPIVGDQKRNAAVIARIGTGIVLEKQSLEDAVMMESTLRSALTDDKYRKKASAVGEMIRHRPFSPRATFVKNMEFLARFGPLRMFDHYGQQLSLVQYYLIDVFAFLMSIVMIASFVLFKIVTYLLQNCGRKEKKDKHMKVVLDFLLLSAVLFAVSAYKILVYNSKFGHSNVNFYGNIADILVEAGHDVTSLMPEIDPSCTNGTLKSKVILVPQTAEAKNNLPNNGHSPLRRGQLAPTHYADQFVRQCKGLLEDTQLVNRLREDHFDVMIAENFDMCGIGLVSLIRPRSLINGAASAPLSFMGPEFGLPLALSTNPSVTISHLNVHSFFSRLKNIYAEALGYKFFLTSRTLVQQLFRDKFGPDYPSLTEISSRGSYTIVNSEPLLDYATPTLNRIVYVGGLGAREPTRILDAILSLRSRTVLISFGSIVRAHELDESIKNSIVKAVSRFPGVTFIWKYERPDDYFSQEAQSIAPNLHLSRWIPQNDLLADRRLIAFITHGGMGSTQELALRGKPDKLTDAIWDLLGNEQYRINAERIASMIKKKPFSARDQLIKTVEFAAEFGPSSALRPQSFDMSWIEREMRALVVLVFLSLTAPTSPFKILVYNSKFGQSNGHFMGTIADILAEAGHNVTSLIPIIDPSFRDNTEKSHKIYVDQTEKTKKMTAFLNSDATNWFEASSFDFLTPFLVGTPYSDRFVLQCEGVLKKTELIEKLRREQYDVYIAENFDMCGIGLAHLIKPRALINTAASSPIAWMSDEFGLPGGLSYNPSPTTAHLDVHSFISRLKNLLAETLYYKFFHSSRWMVEELFREQYGPDFPSMKEISSHAAYTLIYSEPLIDFAHPTLSRVVHVGGIGARPAKKHFDRLLSLRSQTILISFGTVVMTHRIPENVKRSIVQTVARFPDVTFIWKYESPEDAFAKEALSTAPNLHLAKWIPQNDLLSDARLTAFITHGGAASTQEFVLKGKPGLSIPIFTDQPRNALLLEKNGLGKLANKPFSSKEQLIRTVEFAAEFGASPALRPQSFDMSCIEYHNLDIIAVFSALVKAFTPGVNLTSGLTNEMRNTKTTEEFENDLEASTVNRMVENVRSVIPSLSDLSLAFTTAQKSVSDLSTAASGVAQKASKSVSDLSVAATGAAQKASKSVSDLSVAATGAAQKASEHAFSFTAAMSDMSQKMADGAKAALDTAAAAKQRTTDAYNAASATATAVTEKVSAATKSISETTTAIMEGATAAKAKINEVSKAASDATKAVVDTAAPVVSAVSSGVAAAATSVSDVVSSTASSGGATSGSAVSETHIGVLPGGPASSGSSAEVIKDYMAATSLAATTAMNKFSGLSRSLTSLFSQGSQGKWSGGGAATPPPYKSRDKDDAECVALADLSPMPAIAYKGNRSPPNSEGSNSGGGTSDVAKLVSNNENVTVYDCEIEKTYVQSTGTNSFESVVPLMEKEINCGPMTKHPVIGRAHLAKPVQLVGSELPSKRVEEWALRHIERAEEAPKDAVPQTRLGDRETFMLNQLAQKIQTKFLSMKRQDFTLTMTRGFDPNGLPFLEVEVSPVN</sequence>
<dbReference type="Gene3D" id="3.40.50.2000">
    <property type="entry name" value="Glycogen Phosphorylase B"/>
    <property type="match status" value="4"/>
</dbReference>
<evidence type="ECO:0000256" key="8">
    <source>
        <dbReference type="ARBA" id="ARBA00022989"/>
    </source>
</evidence>
<accession>A0A8R1UBQ9</accession>
<reference evidence="14" key="1">
    <citation type="journal article" date="2008" name="Nat. Genet.">
        <title>The Pristionchus pacificus genome provides a unique perspective on nematode lifestyle and parasitism.</title>
        <authorList>
            <person name="Dieterich C."/>
            <person name="Clifton S.W."/>
            <person name="Schuster L.N."/>
            <person name="Chinwalla A."/>
            <person name="Delehaunty K."/>
            <person name="Dinkelacker I."/>
            <person name="Fulton L."/>
            <person name="Fulton R."/>
            <person name="Godfrey J."/>
            <person name="Minx P."/>
            <person name="Mitreva M."/>
            <person name="Roeseler W."/>
            <person name="Tian H."/>
            <person name="Witte H."/>
            <person name="Yang S.P."/>
            <person name="Wilson R.K."/>
            <person name="Sommer R.J."/>
        </authorList>
    </citation>
    <scope>NUCLEOTIDE SEQUENCE [LARGE SCALE GENOMIC DNA]</scope>
    <source>
        <strain evidence="14">PS312</strain>
    </source>
</reference>
<dbReference type="GO" id="GO:0016020">
    <property type="term" value="C:membrane"/>
    <property type="evidence" value="ECO:0007669"/>
    <property type="project" value="UniProtKB-SubCell"/>
</dbReference>
<feature type="region of interest" description="Disordered" evidence="11">
    <location>
        <begin position="2507"/>
        <end position="2530"/>
    </location>
</feature>
<reference evidence="13" key="2">
    <citation type="submission" date="2022-06" db="UniProtKB">
        <authorList>
            <consortium name="EnsemblMetazoa"/>
        </authorList>
    </citation>
    <scope>IDENTIFICATION</scope>
    <source>
        <strain evidence="13">PS312</strain>
    </source>
</reference>
<evidence type="ECO:0000256" key="9">
    <source>
        <dbReference type="ARBA" id="ARBA00023136"/>
    </source>
</evidence>
<comment type="catalytic activity">
    <reaction evidence="10">
        <text>glucuronate acceptor + UDP-alpha-D-glucuronate = acceptor beta-D-glucuronoside + UDP + H(+)</text>
        <dbReference type="Rhea" id="RHEA:21032"/>
        <dbReference type="ChEBI" id="CHEBI:15378"/>
        <dbReference type="ChEBI" id="CHEBI:58052"/>
        <dbReference type="ChEBI" id="CHEBI:58223"/>
        <dbReference type="ChEBI" id="CHEBI:132367"/>
        <dbReference type="ChEBI" id="CHEBI:132368"/>
        <dbReference type="EC" id="2.4.1.17"/>
    </reaction>
</comment>
<dbReference type="FunFam" id="3.40.50.2000:FF:000038">
    <property type="entry name" value="UDP-GlucuronosylTransferase"/>
    <property type="match status" value="2"/>
</dbReference>
<dbReference type="EC" id="2.4.1.17" evidence="3"/>
<gene>
    <name evidence="13" type="primary">WBGene00104242</name>
</gene>
<evidence type="ECO:0000256" key="6">
    <source>
        <dbReference type="ARBA" id="ARBA00022692"/>
    </source>
</evidence>
<comment type="subcellular location">
    <subcellularLocation>
        <location evidence="1">Membrane</location>
        <topology evidence="1">Single-pass membrane protein</topology>
    </subcellularLocation>
</comment>
<dbReference type="PANTHER" id="PTHR48043">
    <property type="entry name" value="EG:EG0003.4 PROTEIN-RELATED"/>
    <property type="match status" value="1"/>
</dbReference>
<keyword evidence="14" id="KW-1185">Reference proteome</keyword>
<keyword evidence="7" id="KW-0732">Signal</keyword>
<dbReference type="CDD" id="cd03784">
    <property type="entry name" value="GT1_Gtf-like"/>
    <property type="match status" value="4"/>
</dbReference>
<evidence type="ECO:0000256" key="10">
    <source>
        <dbReference type="ARBA" id="ARBA00047475"/>
    </source>
</evidence>
<dbReference type="SUPFAM" id="SSF53756">
    <property type="entry name" value="UDP-Glycosyltransferase/glycogen phosphorylase"/>
    <property type="match status" value="4"/>
</dbReference>
<dbReference type="EnsemblMetazoa" id="PPA14688.1">
    <property type="protein sequence ID" value="PPA14688.1"/>
    <property type="gene ID" value="WBGene00104242"/>
</dbReference>
<evidence type="ECO:0000313" key="13">
    <source>
        <dbReference type="EnsemblMetazoa" id="PPA14688.1"/>
    </source>
</evidence>
<dbReference type="Pfam" id="PF00201">
    <property type="entry name" value="UDPGT"/>
    <property type="match status" value="4"/>
</dbReference>
<protein>
    <recommendedName>
        <fullName evidence="3">glucuronosyltransferase</fullName>
        <ecNumber evidence="3">2.4.1.17</ecNumber>
    </recommendedName>
</protein>
<evidence type="ECO:0000256" key="5">
    <source>
        <dbReference type="ARBA" id="ARBA00022679"/>
    </source>
</evidence>
<dbReference type="PANTHER" id="PTHR48043:SF23">
    <property type="entry name" value="UDP-GLUCURONOSYLTRANSFERASE"/>
    <property type="match status" value="1"/>
</dbReference>
<dbReference type="InterPro" id="IPR050271">
    <property type="entry name" value="UDP-glycosyltransferase"/>
</dbReference>
<feature type="compositionally biased region" description="Low complexity" evidence="11">
    <location>
        <begin position="2550"/>
        <end position="2560"/>
    </location>
</feature>
<dbReference type="GO" id="GO:0008194">
    <property type="term" value="F:UDP-glycosyltransferase activity"/>
    <property type="evidence" value="ECO:0000318"/>
    <property type="project" value="GO_Central"/>
</dbReference>
<keyword evidence="4" id="KW-0328">Glycosyltransferase</keyword>
<evidence type="ECO:0000256" key="12">
    <source>
        <dbReference type="SAM" id="Phobius"/>
    </source>
</evidence>
<name>A0A8R1UBQ9_PRIPA</name>
<evidence type="ECO:0000256" key="11">
    <source>
        <dbReference type="SAM" id="MobiDB-lite"/>
    </source>
</evidence>
<keyword evidence="6 12" id="KW-0812">Transmembrane</keyword>
<dbReference type="FunFam" id="3.40.50.2000:FF:000201">
    <property type="entry name" value="UDP-glucuronosyltransferase"/>
    <property type="match status" value="1"/>
</dbReference>
<feature type="transmembrane region" description="Helical" evidence="12">
    <location>
        <begin position="1305"/>
        <end position="1325"/>
    </location>
</feature>
<evidence type="ECO:0000256" key="4">
    <source>
        <dbReference type="ARBA" id="ARBA00022676"/>
    </source>
</evidence>
<comment type="similarity">
    <text evidence="2">Belongs to the UDP-glycosyltransferase family.</text>
</comment>
<keyword evidence="9 12" id="KW-0472">Membrane</keyword>
<feature type="region of interest" description="Disordered" evidence="11">
    <location>
        <begin position="2545"/>
        <end position="2570"/>
    </location>
</feature>
<keyword evidence="8 12" id="KW-1133">Transmembrane helix</keyword>
<evidence type="ECO:0000256" key="1">
    <source>
        <dbReference type="ARBA" id="ARBA00004167"/>
    </source>
</evidence>
<dbReference type="Proteomes" id="UP000005239">
    <property type="component" value="Unassembled WGS sequence"/>
</dbReference>
<feature type="transmembrane region" description="Helical" evidence="12">
    <location>
        <begin position="1262"/>
        <end position="1285"/>
    </location>
</feature>
<proteinExistence type="inferred from homology"/>
<dbReference type="GO" id="GO:0015020">
    <property type="term" value="F:glucuronosyltransferase activity"/>
    <property type="evidence" value="ECO:0007669"/>
    <property type="project" value="UniProtKB-EC"/>
</dbReference>
<evidence type="ECO:0000256" key="7">
    <source>
        <dbReference type="ARBA" id="ARBA00022729"/>
    </source>
</evidence>
<evidence type="ECO:0000313" key="14">
    <source>
        <dbReference type="Proteomes" id="UP000005239"/>
    </source>
</evidence>
<dbReference type="InterPro" id="IPR002213">
    <property type="entry name" value="UDP_glucos_trans"/>
</dbReference>